<evidence type="ECO:0000313" key="2">
    <source>
        <dbReference type="EMBL" id="NHF62563.1"/>
    </source>
</evidence>
<sequence>MKNRWAAATALAAALMLGTTACTFSAEIATQKDYDPSDGVSTEFGELSVYNAMLIGEDPDALNLVMTVFNPTDSVRRVEVQWFVDGERVTESIFAEASGLTSVGGPDQPSLLVTGLDTVIGGLVPLYFSTNTGSVSELLVPTLRGDLEEYDEYAPEFVVVPDEE</sequence>
<feature type="chain" id="PRO_5038454586" evidence="1">
    <location>
        <begin position="22"/>
        <end position="164"/>
    </location>
</feature>
<accession>A0A9E5JUA0</accession>
<proteinExistence type="predicted"/>
<evidence type="ECO:0000256" key="1">
    <source>
        <dbReference type="SAM" id="SignalP"/>
    </source>
</evidence>
<protein>
    <submittedName>
        <fullName evidence="2">Uncharacterized protein</fullName>
    </submittedName>
</protein>
<dbReference type="PROSITE" id="PS51257">
    <property type="entry name" value="PROKAR_LIPOPROTEIN"/>
    <property type="match status" value="1"/>
</dbReference>
<keyword evidence="1" id="KW-0732">Signal</keyword>
<gene>
    <name evidence="2" type="ORF">FK219_004815</name>
</gene>
<name>A0A9E5JUA0_9MICO</name>
<organism evidence="2 3">
    <name type="scientific">Microcella pacifica</name>
    <dbReference type="NCBI Taxonomy" id="2591847"/>
    <lineage>
        <taxon>Bacteria</taxon>
        <taxon>Bacillati</taxon>
        <taxon>Actinomycetota</taxon>
        <taxon>Actinomycetes</taxon>
        <taxon>Micrococcales</taxon>
        <taxon>Microbacteriaceae</taxon>
        <taxon>Microcella</taxon>
    </lineage>
</organism>
<reference evidence="2 3" key="1">
    <citation type="submission" date="2019-06" db="EMBL/GenBank/DDBJ databases">
        <authorList>
            <person name="De-Chao Zhang Q."/>
        </authorList>
    </citation>
    <scope>NUCLEOTIDE SEQUENCE [LARGE SCALE GENOMIC DNA]</scope>
    <source>
        <strain evidence="2 3">KN1116</strain>
    </source>
</reference>
<reference evidence="2 3" key="2">
    <citation type="submission" date="2020-03" db="EMBL/GenBank/DDBJ databases">
        <title>Chryseoglobus sp. isolated from a deep-sea seamount.</title>
        <authorList>
            <person name="Zhang D.-C."/>
        </authorList>
    </citation>
    <scope>NUCLEOTIDE SEQUENCE [LARGE SCALE GENOMIC DNA]</scope>
    <source>
        <strain evidence="2 3">KN1116</strain>
    </source>
</reference>
<dbReference type="RefSeq" id="WP_152582258.1">
    <property type="nucleotide sequence ID" value="NZ_JAVJPO010000007.1"/>
</dbReference>
<dbReference type="EMBL" id="VIKT02000006">
    <property type="protein sequence ID" value="NHF62563.1"/>
    <property type="molecule type" value="Genomic_DNA"/>
</dbReference>
<dbReference type="Proteomes" id="UP000818266">
    <property type="component" value="Unassembled WGS sequence"/>
</dbReference>
<dbReference type="AlphaFoldDB" id="A0A9E5JUA0"/>
<evidence type="ECO:0000313" key="3">
    <source>
        <dbReference type="Proteomes" id="UP000818266"/>
    </source>
</evidence>
<feature type="signal peptide" evidence="1">
    <location>
        <begin position="1"/>
        <end position="21"/>
    </location>
</feature>
<dbReference type="OrthoDB" id="3267550at2"/>
<comment type="caution">
    <text evidence="2">The sequence shown here is derived from an EMBL/GenBank/DDBJ whole genome shotgun (WGS) entry which is preliminary data.</text>
</comment>
<keyword evidence="3" id="KW-1185">Reference proteome</keyword>